<keyword evidence="1" id="KW-1133">Transmembrane helix</keyword>
<comment type="caution">
    <text evidence="3">The sequence shown here is derived from an EMBL/GenBank/DDBJ whole genome shotgun (WGS) entry which is preliminary data.</text>
</comment>
<dbReference type="InterPro" id="IPR008271">
    <property type="entry name" value="Ser/Thr_kinase_AS"/>
</dbReference>
<reference evidence="3" key="1">
    <citation type="submission" date="2019-03" db="EMBL/GenBank/DDBJ databases">
        <title>Long read genome sequence of the mycoparasitic Pythium oligandrum ATCC 38472 isolated from sugarbeet rhizosphere.</title>
        <authorList>
            <person name="Gaulin E."/>
        </authorList>
    </citation>
    <scope>NUCLEOTIDE SEQUENCE</scope>
    <source>
        <strain evidence="3">ATCC 38472_TT</strain>
    </source>
</reference>
<keyword evidence="4" id="KW-1185">Reference proteome</keyword>
<dbReference type="InterPro" id="IPR051681">
    <property type="entry name" value="Ser/Thr_Kinases-Pseudokinases"/>
</dbReference>
<dbReference type="SUPFAM" id="SSF56112">
    <property type="entry name" value="Protein kinase-like (PK-like)"/>
    <property type="match status" value="1"/>
</dbReference>
<feature type="transmembrane region" description="Helical" evidence="1">
    <location>
        <begin position="221"/>
        <end position="243"/>
    </location>
</feature>
<dbReference type="EMBL" id="SPLM01000007">
    <property type="protein sequence ID" value="TMW66793.1"/>
    <property type="molecule type" value="Genomic_DNA"/>
</dbReference>
<proteinExistence type="predicted"/>
<dbReference type="PROSITE" id="PS50011">
    <property type="entry name" value="PROTEIN_KINASE_DOM"/>
    <property type="match status" value="1"/>
</dbReference>
<dbReference type="InterPro" id="IPR011009">
    <property type="entry name" value="Kinase-like_dom_sf"/>
</dbReference>
<accession>A0A8K1FQP7</accession>
<dbReference type="GO" id="GO:0005524">
    <property type="term" value="F:ATP binding"/>
    <property type="evidence" value="ECO:0007669"/>
    <property type="project" value="InterPro"/>
</dbReference>
<dbReference type="PANTHER" id="PTHR44329">
    <property type="entry name" value="SERINE/THREONINE-PROTEIN KINASE TNNI3K-RELATED"/>
    <property type="match status" value="1"/>
</dbReference>
<evidence type="ECO:0000313" key="4">
    <source>
        <dbReference type="Proteomes" id="UP000794436"/>
    </source>
</evidence>
<dbReference type="Gene3D" id="3.30.200.20">
    <property type="entry name" value="Phosphorylase Kinase, domain 1"/>
    <property type="match status" value="1"/>
</dbReference>
<dbReference type="Pfam" id="PF07714">
    <property type="entry name" value="PK_Tyr_Ser-Thr"/>
    <property type="match status" value="1"/>
</dbReference>
<dbReference type="PANTHER" id="PTHR44329:SF214">
    <property type="entry name" value="PROTEIN KINASE DOMAIN-CONTAINING PROTEIN"/>
    <property type="match status" value="1"/>
</dbReference>
<evidence type="ECO:0000313" key="3">
    <source>
        <dbReference type="EMBL" id="TMW66793.1"/>
    </source>
</evidence>
<dbReference type="Proteomes" id="UP000794436">
    <property type="component" value="Unassembled WGS sequence"/>
</dbReference>
<name>A0A8K1FQP7_PYTOL</name>
<evidence type="ECO:0000259" key="2">
    <source>
        <dbReference type="PROSITE" id="PS50011"/>
    </source>
</evidence>
<feature type="domain" description="Protein kinase" evidence="2">
    <location>
        <begin position="322"/>
        <end position="590"/>
    </location>
</feature>
<dbReference type="OrthoDB" id="122279at2759"/>
<dbReference type="SMART" id="SM00220">
    <property type="entry name" value="S_TKc"/>
    <property type="match status" value="1"/>
</dbReference>
<evidence type="ECO:0000256" key="1">
    <source>
        <dbReference type="SAM" id="Phobius"/>
    </source>
</evidence>
<keyword evidence="1" id="KW-0812">Transmembrane</keyword>
<dbReference type="GO" id="GO:0004674">
    <property type="term" value="F:protein serine/threonine kinase activity"/>
    <property type="evidence" value="ECO:0007669"/>
    <property type="project" value="TreeGrafter"/>
</dbReference>
<dbReference type="CDD" id="cd12087">
    <property type="entry name" value="TM_EGFR-like"/>
    <property type="match status" value="1"/>
</dbReference>
<sequence>MEGKRADLLSITAEELPLVIQKRLSDSNLEWGSLSGLLQRAVVWDSGFVFVEDKKLVQVYTTCARTMAEMHIDISLLTPLNESSCEIQRCGIDNHFLISDCSTDNVAPLARCTVNSRDLENASSMNGVFWAEDGQNTAVPDPILRRHSDNATSKYNLYAIHLSNEAFLGSGSCKERGDFIIPCRDRTDADIDYCAATFGSTVDAWLRLTAVPPAKTFSTTAIVVIAVVGALALAMALVGWYVYYRHRRQRKTLNVSSPTTQLLSTEPHGSLDIFEAHARAEGGASRDDESLSNDALCSRSKILRRFVSDPAVITKRITFSQLNFLRVLSKGATGEVWLGQFESRYVAVKCLLPSKRKDVRALEQFSEEIRLASVLEHPRIVAFAGVAWHGLVNLSIVTEYMERGDLESFLAQPRAEEMSWQNEKLTLALDIAEALVYLHSLVVIHRDLKSKNILLDPQLRAKLSDFGLSRERSMEETMTNGVGTILWSAPEVLEGKRYDEKADIFSYGVVLSEIDTCALPYGFHKDKTRQPPQKMKSMQIVHLVAEGELLPSFRDDAPSELVALARSCLELDPSKRPSAMEVVYKLRSQLEPHRQQT</sequence>
<dbReference type="PRINTS" id="PR00109">
    <property type="entry name" value="TYRKINASE"/>
</dbReference>
<dbReference type="AlphaFoldDB" id="A0A8K1FQP7"/>
<dbReference type="CDD" id="cd13999">
    <property type="entry name" value="STKc_MAP3K-like"/>
    <property type="match status" value="1"/>
</dbReference>
<gene>
    <name evidence="3" type="ORF">Poli38472_014105</name>
</gene>
<dbReference type="PROSITE" id="PS00108">
    <property type="entry name" value="PROTEIN_KINASE_ST"/>
    <property type="match status" value="1"/>
</dbReference>
<organism evidence="3 4">
    <name type="scientific">Pythium oligandrum</name>
    <name type="common">Mycoparasitic fungus</name>
    <dbReference type="NCBI Taxonomy" id="41045"/>
    <lineage>
        <taxon>Eukaryota</taxon>
        <taxon>Sar</taxon>
        <taxon>Stramenopiles</taxon>
        <taxon>Oomycota</taxon>
        <taxon>Peronosporomycetes</taxon>
        <taxon>Pythiales</taxon>
        <taxon>Pythiaceae</taxon>
        <taxon>Pythium</taxon>
    </lineage>
</organism>
<keyword evidence="1" id="KW-0472">Membrane</keyword>
<dbReference type="Gene3D" id="1.10.510.10">
    <property type="entry name" value="Transferase(Phosphotransferase) domain 1"/>
    <property type="match status" value="1"/>
</dbReference>
<dbReference type="InterPro" id="IPR000719">
    <property type="entry name" value="Prot_kinase_dom"/>
</dbReference>
<protein>
    <recommendedName>
        <fullName evidence="2">Protein kinase domain-containing protein</fullName>
    </recommendedName>
</protein>
<dbReference type="InterPro" id="IPR001245">
    <property type="entry name" value="Ser-Thr/Tyr_kinase_cat_dom"/>
</dbReference>